<dbReference type="EMBL" id="UFTJ01000001">
    <property type="protein sequence ID" value="SSZ46717.1"/>
    <property type="molecule type" value="Genomic_DNA"/>
</dbReference>
<feature type="region of interest" description="Disordered" evidence="1">
    <location>
        <begin position="258"/>
        <end position="366"/>
    </location>
</feature>
<feature type="region of interest" description="Disordered" evidence="1">
    <location>
        <begin position="225"/>
        <end position="244"/>
    </location>
</feature>
<feature type="compositionally biased region" description="Polar residues" evidence="1">
    <location>
        <begin position="333"/>
        <end position="354"/>
    </location>
</feature>
<sequence>MLYSRINYLINYNNHLTLKNHKTMKKLALTFGLLVAGMFHAQYTPHQGYDNNYYGDYYDDFDYFPDDYYYEYPSDYYADSYYRNIYNDYRRSITMINWNSFFRAHHLSPMQINMIIELNRQFPSFHVWNSYYRMNPRRWWYDRFYALERILGPQIFIVFQNNYYHGSHPVYYYNNYWTTHYYPRYTVMPRYRTVHVDYYRINRYDYHRSIGTKFGWNQPRSTRTYTNFSDANHNPRSGSVSGFKNDYTGNSSWNAPRSNGVSGFKNEHSSNSSFGHPRNSSANTPRTPNGGFRNDSSNGSASSFSTPRNHTTTPPRSTSGGFRNNSGSSFSTPRNSGFSNSNTRTMSNDTGIRNSSSGSGRVSGFK</sequence>
<feature type="signal peptide" evidence="2">
    <location>
        <begin position="1"/>
        <end position="41"/>
    </location>
</feature>
<keyword evidence="2" id="KW-0732">Signal</keyword>
<evidence type="ECO:0000313" key="3">
    <source>
        <dbReference type="EMBL" id="SSZ46717.1"/>
    </source>
</evidence>
<evidence type="ECO:0000256" key="2">
    <source>
        <dbReference type="SAM" id="SignalP"/>
    </source>
</evidence>
<feature type="compositionally biased region" description="Low complexity" evidence="1">
    <location>
        <begin position="316"/>
        <end position="332"/>
    </location>
</feature>
<protein>
    <submittedName>
        <fullName evidence="3">Uncharacterized protein</fullName>
    </submittedName>
</protein>
<dbReference type="Proteomes" id="UP000255515">
    <property type="component" value="Unassembled WGS sequence"/>
</dbReference>
<name>A0A376BYU2_9FLAO</name>
<feature type="compositionally biased region" description="Low complexity" evidence="1">
    <location>
        <begin position="355"/>
        <end position="366"/>
    </location>
</feature>
<organism evidence="3 4">
    <name type="scientific">Bergeyella zoohelcum</name>
    <dbReference type="NCBI Taxonomy" id="1015"/>
    <lineage>
        <taxon>Bacteria</taxon>
        <taxon>Pseudomonadati</taxon>
        <taxon>Bacteroidota</taxon>
        <taxon>Flavobacteriia</taxon>
        <taxon>Flavobacteriales</taxon>
        <taxon>Weeksellaceae</taxon>
        <taxon>Bergeyella</taxon>
    </lineage>
</organism>
<accession>A0A376BYU2</accession>
<reference evidence="3 4" key="1">
    <citation type="submission" date="2018-06" db="EMBL/GenBank/DDBJ databases">
        <authorList>
            <consortium name="Pathogen Informatics"/>
            <person name="Doyle S."/>
        </authorList>
    </citation>
    <scope>NUCLEOTIDE SEQUENCE [LARGE SCALE GENOMIC DNA]</scope>
    <source>
        <strain evidence="3 4">NCTC11661</strain>
    </source>
</reference>
<feature type="compositionally biased region" description="Low complexity" evidence="1">
    <location>
        <begin position="296"/>
        <end position="305"/>
    </location>
</feature>
<evidence type="ECO:0000313" key="4">
    <source>
        <dbReference type="Proteomes" id="UP000255515"/>
    </source>
</evidence>
<feature type="compositionally biased region" description="Polar residues" evidence="1">
    <location>
        <begin position="306"/>
        <end position="315"/>
    </location>
</feature>
<evidence type="ECO:0000256" key="1">
    <source>
        <dbReference type="SAM" id="MobiDB-lite"/>
    </source>
</evidence>
<dbReference type="AlphaFoldDB" id="A0A376BYU2"/>
<feature type="chain" id="PRO_5017019310" evidence="2">
    <location>
        <begin position="42"/>
        <end position="366"/>
    </location>
</feature>
<gene>
    <name evidence="3" type="ORF">NCTC11661_00369</name>
</gene>
<proteinExistence type="predicted"/>
<feature type="compositionally biased region" description="Polar residues" evidence="1">
    <location>
        <begin position="269"/>
        <end position="287"/>
    </location>
</feature>